<feature type="compositionally biased region" description="Basic and acidic residues" evidence="1">
    <location>
        <begin position="20"/>
        <end position="33"/>
    </location>
</feature>
<sequence>MYLVSERRGYRKKKTGLKGDQSDRRKTDSDKRKGNVGSNESSVTGVNKTKKCRQEVTRYKRSIPTSRSGGPQRKRSKGPERQVDKRRVSSSVNSYTPSRKKFWQAETTLQDRDIGPHNLWIRVKKAAESRSSRGEMHDQGGPVRSRERKFQDPRPYNKNPSYRQQSRRQSRQEQEQEPRSG</sequence>
<name>A0A8X6YAW6_9ARAC</name>
<organism evidence="2 3">
    <name type="scientific">Trichonephila inaurata madagascariensis</name>
    <dbReference type="NCBI Taxonomy" id="2747483"/>
    <lineage>
        <taxon>Eukaryota</taxon>
        <taxon>Metazoa</taxon>
        <taxon>Ecdysozoa</taxon>
        <taxon>Arthropoda</taxon>
        <taxon>Chelicerata</taxon>
        <taxon>Arachnida</taxon>
        <taxon>Araneae</taxon>
        <taxon>Araneomorphae</taxon>
        <taxon>Entelegynae</taxon>
        <taxon>Araneoidea</taxon>
        <taxon>Nephilidae</taxon>
        <taxon>Trichonephila</taxon>
        <taxon>Trichonephila inaurata</taxon>
    </lineage>
</organism>
<reference evidence="2" key="1">
    <citation type="submission" date="2020-08" db="EMBL/GenBank/DDBJ databases">
        <title>Multicomponent nature underlies the extraordinary mechanical properties of spider dragline silk.</title>
        <authorList>
            <person name="Kono N."/>
            <person name="Nakamura H."/>
            <person name="Mori M."/>
            <person name="Yoshida Y."/>
            <person name="Ohtoshi R."/>
            <person name="Malay A.D."/>
            <person name="Moran D.A.P."/>
            <person name="Tomita M."/>
            <person name="Numata K."/>
            <person name="Arakawa K."/>
        </authorList>
    </citation>
    <scope>NUCLEOTIDE SEQUENCE</scope>
</reference>
<feature type="compositionally biased region" description="Basic and acidic residues" evidence="1">
    <location>
        <begin position="170"/>
        <end position="181"/>
    </location>
</feature>
<dbReference type="AlphaFoldDB" id="A0A8X6YAW6"/>
<gene>
    <name evidence="2" type="ORF">TNIN_24261</name>
</gene>
<feature type="compositionally biased region" description="Polar residues" evidence="1">
    <location>
        <begin position="36"/>
        <end position="47"/>
    </location>
</feature>
<feature type="compositionally biased region" description="Basic and acidic residues" evidence="1">
    <location>
        <begin position="77"/>
        <end position="87"/>
    </location>
</feature>
<keyword evidence="3" id="KW-1185">Reference proteome</keyword>
<evidence type="ECO:0000313" key="2">
    <source>
        <dbReference type="EMBL" id="GFY68742.1"/>
    </source>
</evidence>
<comment type="caution">
    <text evidence="2">The sequence shown here is derived from an EMBL/GenBank/DDBJ whole genome shotgun (WGS) entry which is preliminary data.</text>
</comment>
<feature type="compositionally biased region" description="Basic and acidic residues" evidence="1">
    <location>
        <begin position="125"/>
        <end position="152"/>
    </location>
</feature>
<proteinExistence type="predicted"/>
<evidence type="ECO:0000313" key="3">
    <source>
        <dbReference type="Proteomes" id="UP000886998"/>
    </source>
</evidence>
<dbReference type="Proteomes" id="UP000886998">
    <property type="component" value="Unassembled WGS sequence"/>
</dbReference>
<feature type="region of interest" description="Disordered" evidence="1">
    <location>
        <begin position="1"/>
        <end position="181"/>
    </location>
</feature>
<protein>
    <submittedName>
        <fullName evidence="2">Uncharacterized protein</fullName>
    </submittedName>
</protein>
<dbReference type="EMBL" id="BMAV01017233">
    <property type="protein sequence ID" value="GFY68742.1"/>
    <property type="molecule type" value="Genomic_DNA"/>
</dbReference>
<accession>A0A8X6YAW6</accession>
<evidence type="ECO:0000256" key="1">
    <source>
        <dbReference type="SAM" id="MobiDB-lite"/>
    </source>
</evidence>